<dbReference type="InterPro" id="IPR058031">
    <property type="entry name" value="AAA_lid_NorR"/>
</dbReference>
<protein>
    <submittedName>
        <fullName evidence="7">Transcriptional regulator, NifA subfamily, Fis Family</fullName>
    </submittedName>
</protein>
<dbReference type="SUPFAM" id="SSF55781">
    <property type="entry name" value="GAF domain-like"/>
    <property type="match status" value="1"/>
</dbReference>
<evidence type="ECO:0000256" key="2">
    <source>
        <dbReference type="ARBA" id="ARBA00022840"/>
    </source>
</evidence>
<dbReference type="InterPro" id="IPR009057">
    <property type="entry name" value="Homeodomain-like_sf"/>
</dbReference>
<dbReference type="GO" id="GO:0043565">
    <property type="term" value="F:sequence-specific DNA binding"/>
    <property type="evidence" value="ECO:0007669"/>
    <property type="project" value="InterPro"/>
</dbReference>
<gene>
    <name evidence="7" type="ORF">LDC_1191</name>
</gene>
<dbReference type="GO" id="GO:0006355">
    <property type="term" value="P:regulation of DNA-templated transcription"/>
    <property type="evidence" value="ECO:0007669"/>
    <property type="project" value="InterPro"/>
</dbReference>
<evidence type="ECO:0000313" key="7">
    <source>
        <dbReference type="EMBL" id="EFK96777.1"/>
    </source>
</evidence>
<dbReference type="InterPro" id="IPR003018">
    <property type="entry name" value="GAF"/>
</dbReference>
<dbReference type="Pfam" id="PF25601">
    <property type="entry name" value="AAA_lid_14"/>
    <property type="match status" value="1"/>
</dbReference>
<dbReference type="InterPro" id="IPR025943">
    <property type="entry name" value="Sigma_54_int_dom_ATP-bd_2"/>
</dbReference>
<dbReference type="CDD" id="cd00009">
    <property type="entry name" value="AAA"/>
    <property type="match status" value="1"/>
</dbReference>
<evidence type="ECO:0000256" key="3">
    <source>
        <dbReference type="ARBA" id="ARBA00023015"/>
    </source>
</evidence>
<evidence type="ECO:0000256" key="1">
    <source>
        <dbReference type="ARBA" id="ARBA00022741"/>
    </source>
</evidence>
<dbReference type="InterPro" id="IPR002197">
    <property type="entry name" value="HTH_Fis"/>
</dbReference>
<dbReference type="Gene3D" id="1.10.10.60">
    <property type="entry name" value="Homeodomain-like"/>
    <property type="match status" value="1"/>
</dbReference>
<dbReference type="Gene3D" id="3.40.50.300">
    <property type="entry name" value="P-loop containing nucleotide triphosphate hydrolases"/>
    <property type="match status" value="1"/>
</dbReference>
<dbReference type="InterPro" id="IPR025662">
    <property type="entry name" value="Sigma_54_int_dom_ATP-bd_1"/>
</dbReference>
<dbReference type="PANTHER" id="PTHR32071:SF57">
    <property type="entry name" value="C4-DICARBOXYLATE TRANSPORT TRANSCRIPTIONAL REGULATORY PROTEIN DCTD"/>
    <property type="match status" value="1"/>
</dbReference>
<dbReference type="Gene3D" id="1.10.8.60">
    <property type="match status" value="1"/>
</dbReference>
<accession>D9PI37</accession>
<dbReference type="Pfam" id="PF02954">
    <property type="entry name" value="HTH_8"/>
    <property type="match status" value="1"/>
</dbReference>
<feature type="domain" description="Sigma-54 factor interaction" evidence="6">
    <location>
        <begin position="191"/>
        <end position="420"/>
    </location>
</feature>
<dbReference type="SMART" id="SM00065">
    <property type="entry name" value="GAF"/>
    <property type="match status" value="1"/>
</dbReference>
<dbReference type="FunFam" id="3.40.50.300:FF:000006">
    <property type="entry name" value="DNA-binding transcriptional regulator NtrC"/>
    <property type="match status" value="1"/>
</dbReference>
<keyword evidence="5" id="KW-0804">Transcription</keyword>
<evidence type="ECO:0000256" key="4">
    <source>
        <dbReference type="ARBA" id="ARBA00023125"/>
    </source>
</evidence>
<sequence length="508" mass="57856">MNEAVTGTSISKLESIIELAQILSQQNDYDEVLRLVVEKASQLIISDSALIMMINPKTRDTVKTIYKVKNSDAEQNQFLHINISGWVILNSSPLFSKDIKSDNRFRKKLFEKSNVKSALCVPIKVENVIIGTLLLLKNEGSDTFTESDLSLLEKYSAIVSPFLHCSQSIAQYFISPLPKQVLLSKYATFGMLGKSKKFIELLQAIDAAARCDVRILLEGESGTGKELVARAVHKLSSRSEHKFVAIDCGAIQPNLVESELFGHIRGAYTGALIDRKGLLEEANGGTLFMDEINNLPVDMQSKLLRTLQDEEIRPVGSNKIRKVNVRIITASSSSLWKLVADKKFREDLYYRLNVYPIFVPSLSERIEDVLMLAEHFLRIFSIQQEKVIEGFSEEVLDFIKQRSWPGNIRELENFIERLVTLTTKKQKIIDKKLLPAELQRELKKLKKNFTEMPPTKSLSESLSDYEEELIRNTLNNCKWNQSKAARLLKISEHDIRYKMKKLKIMKPS</sequence>
<dbReference type="PANTHER" id="PTHR32071">
    <property type="entry name" value="TRANSCRIPTIONAL REGULATORY PROTEIN"/>
    <property type="match status" value="1"/>
</dbReference>
<keyword evidence="4" id="KW-0238">DNA-binding</keyword>
<name>D9PI37_9ZZZZ</name>
<dbReference type="PRINTS" id="PR01590">
    <property type="entry name" value="HTHFIS"/>
</dbReference>
<dbReference type="Pfam" id="PF13185">
    <property type="entry name" value="GAF_2"/>
    <property type="match status" value="1"/>
</dbReference>
<dbReference type="InterPro" id="IPR003593">
    <property type="entry name" value="AAA+_ATPase"/>
</dbReference>
<dbReference type="SUPFAM" id="SSF46689">
    <property type="entry name" value="Homeodomain-like"/>
    <property type="match status" value="1"/>
</dbReference>
<keyword evidence="3" id="KW-0805">Transcription regulation</keyword>
<dbReference type="SUPFAM" id="SSF52540">
    <property type="entry name" value="P-loop containing nucleoside triphosphate hydrolases"/>
    <property type="match status" value="1"/>
</dbReference>
<dbReference type="PROSITE" id="PS00676">
    <property type="entry name" value="SIGMA54_INTERACT_2"/>
    <property type="match status" value="1"/>
</dbReference>
<dbReference type="InterPro" id="IPR027417">
    <property type="entry name" value="P-loop_NTPase"/>
</dbReference>
<dbReference type="InterPro" id="IPR029016">
    <property type="entry name" value="GAF-like_dom_sf"/>
</dbReference>
<dbReference type="SMART" id="SM00382">
    <property type="entry name" value="AAA"/>
    <property type="match status" value="1"/>
</dbReference>
<proteinExistence type="predicted"/>
<dbReference type="PROSITE" id="PS00688">
    <property type="entry name" value="SIGMA54_INTERACT_3"/>
    <property type="match status" value="1"/>
</dbReference>
<dbReference type="Pfam" id="PF00158">
    <property type="entry name" value="Sigma54_activat"/>
    <property type="match status" value="1"/>
</dbReference>
<dbReference type="EMBL" id="ADZX01000404">
    <property type="protein sequence ID" value="EFK96777.1"/>
    <property type="molecule type" value="Genomic_DNA"/>
</dbReference>
<comment type="caution">
    <text evidence="7">The sequence shown here is derived from an EMBL/GenBank/DDBJ whole genome shotgun (WGS) entry which is preliminary data.</text>
</comment>
<dbReference type="InterPro" id="IPR025944">
    <property type="entry name" value="Sigma_54_int_dom_CS"/>
</dbReference>
<keyword evidence="1" id="KW-0547">Nucleotide-binding</keyword>
<reference evidence="7" key="1">
    <citation type="submission" date="2010-07" db="EMBL/GenBank/DDBJ databases">
        <authorList>
            <consortium name="CONSOLIDER consortium CSD2007-00005"/>
            <person name="Guazzaroni M.-E."/>
            <person name="Richter M."/>
            <person name="Garcia-Salamanca A."/>
            <person name="Yarza P."/>
            <person name="Ferrer M."/>
        </authorList>
    </citation>
    <scope>NUCLEOTIDE SEQUENCE</scope>
</reference>
<dbReference type="InterPro" id="IPR002078">
    <property type="entry name" value="Sigma_54_int"/>
</dbReference>
<keyword evidence="2" id="KW-0067">ATP-binding</keyword>
<dbReference type="PROSITE" id="PS00675">
    <property type="entry name" value="SIGMA54_INTERACT_1"/>
    <property type="match status" value="1"/>
</dbReference>
<evidence type="ECO:0000256" key="5">
    <source>
        <dbReference type="ARBA" id="ARBA00023163"/>
    </source>
</evidence>
<dbReference type="Gene3D" id="3.30.450.40">
    <property type="match status" value="1"/>
</dbReference>
<dbReference type="GO" id="GO:0005524">
    <property type="term" value="F:ATP binding"/>
    <property type="evidence" value="ECO:0007669"/>
    <property type="project" value="UniProtKB-KW"/>
</dbReference>
<dbReference type="PROSITE" id="PS50045">
    <property type="entry name" value="SIGMA54_INTERACT_4"/>
    <property type="match status" value="1"/>
</dbReference>
<reference evidence="7" key="2">
    <citation type="journal article" date="2011" name="Microb. Ecol.">
        <title>Taxonomic and Functional Metagenomic Profiling of the Microbial Community in the Anoxic Sediment of a Sub-saline Shallow Lake (Laguna de Carrizo, Central Spain).</title>
        <authorList>
            <person name="Ferrer M."/>
            <person name="Guazzaroni M.E."/>
            <person name="Richter M."/>
            <person name="Garcia-Salamanca A."/>
            <person name="Yarza P."/>
            <person name="Suarez-Suarez A."/>
            <person name="Solano J."/>
            <person name="Alcaide M."/>
            <person name="van Dillewijn P."/>
            <person name="Molina-Henares M.A."/>
            <person name="Lopez-Cortes N."/>
            <person name="Al-Ramahi Y."/>
            <person name="Guerrero C."/>
            <person name="Acosta A."/>
            <person name="de Eugenio L.I."/>
            <person name="Martinez V."/>
            <person name="Marques S."/>
            <person name="Rojo F."/>
            <person name="Santero E."/>
            <person name="Genilloud O."/>
            <person name="Perez-Perez J."/>
            <person name="Rossello-Mora R."/>
            <person name="Ramos J.L."/>
        </authorList>
    </citation>
    <scope>NUCLEOTIDE SEQUENCE</scope>
</reference>
<dbReference type="AlphaFoldDB" id="D9PI37"/>
<evidence type="ECO:0000259" key="6">
    <source>
        <dbReference type="PROSITE" id="PS50045"/>
    </source>
</evidence>
<organism evidence="7">
    <name type="scientific">sediment metagenome</name>
    <dbReference type="NCBI Taxonomy" id="749907"/>
    <lineage>
        <taxon>unclassified sequences</taxon>
        <taxon>metagenomes</taxon>
        <taxon>ecological metagenomes</taxon>
    </lineage>
</organism>